<evidence type="ECO:0008006" key="5">
    <source>
        <dbReference type="Google" id="ProtNLM"/>
    </source>
</evidence>
<dbReference type="PANTHER" id="PTHR37534">
    <property type="entry name" value="TRANSCRIPTIONAL ACTIVATOR PROTEIN UGA3"/>
    <property type="match status" value="1"/>
</dbReference>
<reference evidence="4" key="1">
    <citation type="submission" date="2015-01" db="EMBL/GenBank/DDBJ databases">
        <authorList>
            <person name="Durling Mikael"/>
        </authorList>
    </citation>
    <scope>NUCLEOTIDE SEQUENCE</scope>
</reference>
<dbReference type="GO" id="GO:0003700">
    <property type="term" value="F:DNA-binding transcription factor activity"/>
    <property type="evidence" value="ECO:0007669"/>
    <property type="project" value="TreeGrafter"/>
</dbReference>
<name>A0A0B7KIX7_BIOOC</name>
<evidence type="ECO:0000313" key="4">
    <source>
        <dbReference type="EMBL" id="CEO54646.1"/>
    </source>
</evidence>
<comment type="subcellular location">
    <subcellularLocation>
        <location evidence="1">Nucleus</location>
    </subcellularLocation>
</comment>
<evidence type="ECO:0000256" key="2">
    <source>
        <dbReference type="ARBA" id="ARBA00023242"/>
    </source>
</evidence>
<dbReference type="Pfam" id="PF11951">
    <property type="entry name" value="Fungal_trans_2"/>
    <property type="match status" value="1"/>
</dbReference>
<dbReference type="GO" id="GO:0000976">
    <property type="term" value="F:transcription cis-regulatory region binding"/>
    <property type="evidence" value="ECO:0007669"/>
    <property type="project" value="TreeGrafter"/>
</dbReference>
<dbReference type="PANTHER" id="PTHR37534:SF24">
    <property type="entry name" value="MISCELLANEOUS ZN(II)2CYS6 TRANSCRIPTION FACTOR (EUROFUNG)-RELATED"/>
    <property type="match status" value="1"/>
</dbReference>
<feature type="region of interest" description="Disordered" evidence="3">
    <location>
        <begin position="34"/>
        <end position="59"/>
    </location>
</feature>
<organism evidence="4">
    <name type="scientific">Bionectria ochroleuca</name>
    <name type="common">Gliocladium roseum</name>
    <dbReference type="NCBI Taxonomy" id="29856"/>
    <lineage>
        <taxon>Eukaryota</taxon>
        <taxon>Fungi</taxon>
        <taxon>Dikarya</taxon>
        <taxon>Ascomycota</taxon>
        <taxon>Pezizomycotina</taxon>
        <taxon>Sordariomycetes</taxon>
        <taxon>Hypocreomycetidae</taxon>
        <taxon>Hypocreales</taxon>
        <taxon>Bionectriaceae</taxon>
        <taxon>Clonostachys</taxon>
    </lineage>
</organism>
<dbReference type="GO" id="GO:0045944">
    <property type="term" value="P:positive regulation of transcription by RNA polymerase II"/>
    <property type="evidence" value="ECO:0007669"/>
    <property type="project" value="TreeGrafter"/>
</dbReference>
<keyword evidence="2" id="KW-0539">Nucleus</keyword>
<evidence type="ECO:0000256" key="1">
    <source>
        <dbReference type="ARBA" id="ARBA00004123"/>
    </source>
</evidence>
<dbReference type="EMBL" id="CDPU01000044">
    <property type="protein sequence ID" value="CEO54646.1"/>
    <property type="molecule type" value="Genomic_DNA"/>
</dbReference>
<proteinExistence type="predicted"/>
<gene>
    <name evidence="4" type="ORF">BN869_000010704_1</name>
</gene>
<dbReference type="AlphaFoldDB" id="A0A0B7KIX7"/>
<accession>A0A0B7KIX7</accession>
<dbReference type="GO" id="GO:0005634">
    <property type="term" value="C:nucleus"/>
    <property type="evidence" value="ECO:0007669"/>
    <property type="project" value="UniProtKB-SubCell"/>
</dbReference>
<dbReference type="InterPro" id="IPR021858">
    <property type="entry name" value="Fun_TF"/>
</dbReference>
<protein>
    <recommendedName>
        <fullName evidence="5">Transcription factor domain-containing protein</fullName>
    </recommendedName>
</protein>
<evidence type="ECO:0000256" key="3">
    <source>
        <dbReference type="SAM" id="MobiDB-lite"/>
    </source>
</evidence>
<sequence>MSTTLSPDEFVLDPGYLAFQEELRCLIFHTAQTAAPSREGSPGLGIPPDGTSFSPEQQQETQAQVKAILSTGRHVEYLKNYVAEVAPWLDMFDSSRTFTIQVPNLAQRCPALLYAILALSARQIERKEGKQHSFDSLELYQEAIRLLNPLLQAKDLAIIPICLNIHTTDLCGALISDGTQATLVSMDSWLSPGSPQFQAAHLFREHASPDMHANHAVFLCAQCICGISFTNPHRGCLNNAIQPLWIAGRLLSHRSEHVLIAKLIRSIENMTGWATCWRISDLEVAWGHTVPRSPRRVMK</sequence>